<dbReference type="InterPro" id="IPR001482">
    <property type="entry name" value="T2SS/T4SS_dom"/>
</dbReference>
<name>A0A518D4B3_9BACT</name>
<dbReference type="EMBL" id="CP036290">
    <property type="protein sequence ID" value="QDU86311.1"/>
    <property type="molecule type" value="Genomic_DNA"/>
</dbReference>
<dbReference type="PANTHER" id="PTHR30486:SF15">
    <property type="entry name" value="TYPE II_IV SECRETION SYSTEM ATPASE"/>
    <property type="match status" value="1"/>
</dbReference>
<dbReference type="InterPro" id="IPR050921">
    <property type="entry name" value="T4SS_GSP_E_ATPase"/>
</dbReference>
<dbReference type="Proteomes" id="UP000319342">
    <property type="component" value="Chromosome"/>
</dbReference>
<organism evidence="4 5">
    <name type="scientific">Rohdeia mirabilis</name>
    <dbReference type="NCBI Taxonomy" id="2528008"/>
    <lineage>
        <taxon>Bacteria</taxon>
        <taxon>Pseudomonadati</taxon>
        <taxon>Planctomycetota</taxon>
        <taxon>Planctomycetia</taxon>
        <taxon>Planctomycetia incertae sedis</taxon>
        <taxon>Rohdeia</taxon>
    </lineage>
</organism>
<dbReference type="Gene3D" id="3.30.450.380">
    <property type="match status" value="1"/>
</dbReference>
<feature type="region of interest" description="Disordered" evidence="2">
    <location>
        <begin position="1"/>
        <end position="24"/>
    </location>
</feature>
<evidence type="ECO:0000256" key="1">
    <source>
        <dbReference type="ARBA" id="ARBA00006611"/>
    </source>
</evidence>
<feature type="compositionally biased region" description="Polar residues" evidence="2">
    <location>
        <begin position="1"/>
        <end position="13"/>
    </location>
</feature>
<evidence type="ECO:0000313" key="5">
    <source>
        <dbReference type="Proteomes" id="UP000319342"/>
    </source>
</evidence>
<reference evidence="4 5" key="1">
    <citation type="submission" date="2019-02" db="EMBL/GenBank/DDBJ databases">
        <title>Deep-cultivation of Planctomycetes and their phenomic and genomic characterization uncovers novel biology.</title>
        <authorList>
            <person name="Wiegand S."/>
            <person name="Jogler M."/>
            <person name="Boedeker C."/>
            <person name="Pinto D."/>
            <person name="Vollmers J."/>
            <person name="Rivas-Marin E."/>
            <person name="Kohn T."/>
            <person name="Peeters S.H."/>
            <person name="Heuer A."/>
            <person name="Rast P."/>
            <person name="Oberbeckmann S."/>
            <person name="Bunk B."/>
            <person name="Jeske O."/>
            <person name="Meyerdierks A."/>
            <person name="Storesund J.E."/>
            <person name="Kallscheuer N."/>
            <person name="Luecker S."/>
            <person name="Lage O.M."/>
            <person name="Pohl T."/>
            <person name="Merkel B.J."/>
            <person name="Hornburger P."/>
            <person name="Mueller R.-W."/>
            <person name="Bruemmer F."/>
            <person name="Labrenz M."/>
            <person name="Spormann A.M."/>
            <person name="Op den Camp H."/>
            <person name="Overmann J."/>
            <person name="Amann R."/>
            <person name="Jetten M.S.M."/>
            <person name="Mascher T."/>
            <person name="Medema M.H."/>
            <person name="Devos D.P."/>
            <person name="Kaster A.-K."/>
            <person name="Ovreas L."/>
            <person name="Rohde M."/>
            <person name="Galperin M.Y."/>
            <person name="Jogler C."/>
        </authorList>
    </citation>
    <scope>NUCLEOTIDE SEQUENCE [LARGE SCALE GENOMIC DNA]</scope>
    <source>
        <strain evidence="4 5">Pla163</strain>
    </source>
</reference>
<dbReference type="GO" id="GO:0016887">
    <property type="term" value="F:ATP hydrolysis activity"/>
    <property type="evidence" value="ECO:0007669"/>
    <property type="project" value="InterPro"/>
</dbReference>
<accession>A0A518D4B3</accession>
<dbReference type="CDD" id="cd01130">
    <property type="entry name" value="VirB11-like_ATPase"/>
    <property type="match status" value="1"/>
</dbReference>
<dbReference type="PANTHER" id="PTHR30486">
    <property type="entry name" value="TWITCHING MOTILITY PROTEIN PILT"/>
    <property type="match status" value="1"/>
</dbReference>
<keyword evidence="5" id="KW-1185">Reference proteome</keyword>
<evidence type="ECO:0000256" key="2">
    <source>
        <dbReference type="SAM" id="MobiDB-lite"/>
    </source>
</evidence>
<evidence type="ECO:0000313" key="4">
    <source>
        <dbReference type="EMBL" id="QDU86311.1"/>
    </source>
</evidence>
<dbReference type="AlphaFoldDB" id="A0A518D4B3"/>
<evidence type="ECO:0000259" key="3">
    <source>
        <dbReference type="Pfam" id="PF00437"/>
    </source>
</evidence>
<gene>
    <name evidence="4" type="ORF">Pla163_34620</name>
</gene>
<protein>
    <submittedName>
        <fullName evidence="4">Conjugal transfer protein</fullName>
    </submittedName>
</protein>
<comment type="similarity">
    <text evidence="1">Belongs to the GSP E family.</text>
</comment>
<dbReference type="SUPFAM" id="SSF52540">
    <property type="entry name" value="P-loop containing nucleoside triphosphate hydrolases"/>
    <property type="match status" value="1"/>
</dbReference>
<dbReference type="Gene3D" id="3.40.50.300">
    <property type="entry name" value="P-loop containing nucleotide triphosphate hydrolases"/>
    <property type="match status" value="1"/>
</dbReference>
<feature type="domain" description="Bacterial type II secretion system protein E" evidence="3">
    <location>
        <begin position="133"/>
        <end position="408"/>
    </location>
</feature>
<sequence>MNPSDRLSTSGASSREARDAIGSGPHAVRSLFRRSVNIDTSGRLERTDRPVRDDFAEPTAPRTSGTDYVQVKARLQGRLFDHLGERGLLGASDTVIRAETEAFVEEVVETETLPLNESESSRLAQELVEEALGLGPLSPLMLDPAVTDILVNGPDEVYVERFGRLEKTDVRFRDRDHIVRLIERLAMRVGRRIDTSWPMADLRLADGSRVNATLPPVSIDGPTLSIRRFGHRRLRSKDLVEKKMLSQEMREFFNFAVRARKNLLICGGTGSGKSTLLGALAEAIPGDERIVTIEDTAELQLDQEHVVRLETRPPNVEGRGEIASRDLLINCLRMRPTRIIVGEVRSGEALDMLQAMNTGHEGGLCTVHSNSARDALSRLETMVLMAGADLPSRAIREQIASAIHIVVYVRRFEDGVRRIATVSEVTGLEGQTPLLQEIYRFRTTDRDRGRIIGQHEPTGIVPHLADELRARGEELPLNLFRKPADRADRDEVGRG</sequence>
<dbReference type="RefSeq" id="WP_419186067.1">
    <property type="nucleotide sequence ID" value="NZ_CP036290.1"/>
</dbReference>
<dbReference type="Pfam" id="PF00437">
    <property type="entry name" value="T2SSE"/>
    <property type="match status" value="1"/>
</dbReference>
<dbReference type="InterPro" id="IPR027417">
    <property type="entry name" value="P-loop_NTPase"/>
</dbReference>
<proteinExistence type="inferred from homology"/>